<dbReference type="Pfam" id="PF03352">
    <property type="entry name" value="Adenine_glyco"/>
    <property type="match status" value="1"/>
</dbReference>
<organism evidence="2 3">
    <name type="scientific">Gemella morbillorum</name>
    <dbReference type="NCBI Taxonomy" id="29391"/>
    <lineage>
        <taxon>Bacteria</taxon>
        <taxon>Bacillati</taxon>
        <taxon>Bacillota</taxon>
        <taxon>Bacilli</taxon>
        <taxon>Bacillales</taxon>
        <taxon>Gemellaceae</taxon>
        <taxon>Gemella</taxon>
    </lineage>
</organism>
<keyword evidence="3" id="KW-1185">Reference proteome</keyword>
<dbReference type="SUPFAM" id="SSF48150">
    <property type="entry name" value="DNA-glycosylase"/>
    <property type="match status" value="1"/>
</dbReference>
<protein>
    <submittedName>
        <fullName evidence="2">DNA-3-methyladenine glycosylase I</fullName>
    </submittedName>
</protein>
<dbReference type="PANTHER" id="PTHR30037:SF4">
    <property type="entry name" value="DNA-3-METHYLADENINE GLYCOSYLASE I"/>
    <property type="match status" value="1"/>
</dbReference>
<dbReference type="GO" id="GO:0046872">
    <property type="term" value="F:metal ion binding"/>
    <property type="evidence" value="ECO:0007669"/>
    <property type="project" value="UniProtKB-KW"/>
</dbReference>
<dbReference type="Gene3D" id="1.10.340.30">
    <property type="entry name" value="Hypothetical protein, domain 2"/>
    <property type="match status" value="1"/>
</dbReference>
<keyword evidence="1" id="KW-0479">Metal-binding</keyword>
<sequence length="187" mass="22018">MTKIRCPWVKGELDTKYHDTEWGRKTHDERELFEYLILEGMQAGLSWSLILKKRENFRKAFDNFDYNICANYSDDYLNSLLEDEGIIRNKLKIYGVRKNALAFLKVGEEFGTFDNYIWQFTDFKTLSSNLKSYKDAPSNTELSDKISKDMKKRGFTFVGSTIIYSYMQAIGMINDHQVDCFCYSDCR</sequence>
<reference evidence="2 3" key="1">
    <citation type="submission" date="2019-11" db="EMBL/GenBank/DDBJ databases">
        <title>FDA dAtabase for Regulatory Grade micrObial Sequences (FDA-ARGOS): Supporting development and validation of Infectious Disease Dx tests.</title>
        <authorList>
            <person name="Turner S."/>
            <person name="Byrd R."/>
            <person name="Tallon L."/>
            <person name="Sadzewicz L."/>
            <person name="Vavikolanu K."/>
            <person name="Mehta A."/>
            <person name="Aluvathingal J."/>
            <person name="Nadendla S."/>
            <person name="Myers T."/>
            <person name="Yan Y."/>
            <person name="Sichtig H."/>
        </authorList>
    </citation>
    <scope>NUCLEOTIDE SEQUENCE [LARGE SCALE GENOMIC DNA]</scope>
    <source>
        <strain evidence="2 3">FDAARGOS_741</strain>
    </source>
</reference>
<dbReference type="PANTHER" id="PTHR30037">
    <property type="entry name" value="DNA-3-METHYLADENINE GLYCOSYLASE 1"/>
    <property type="match status" value="1"/>
</dbReference>
<feature type="binding site" evidence="1">
    <location>
        <position position="18"/>
    </location>
    <ligand>
        <name>Zn(2+)</name>
        <dbReference type="ChEBI" id="CHEBI:29105"/>
    </ligand>
</feature>
<dbReference type="InterPro" id="IPR005019">
    <property type="entry name" value="Adenine_glyco"/>
</dbReference>
<dbReference type="RefSeq" id="WP_004632321.1">
    <property type="nucleotide sequence ID" value="NZ_CP046314.1"/>
</dbReference>
<evidence type="ECO:0000313" key="2">
    <source>
        <dbReference type="EMBL" id="QGS09637.1"/>
    </source>
</evidence>
<dbReference type="EMBL" id="CP046314">
    <property type="protein sequence ID" value="QGS09637.1"/>
    <property type="molecule type" value="Genomic_DNA"/>
</dbReference>
<dbReference type="InterPro" id="IPR052891">
    <property type="entry name" value="DNA-3mA_glycosylase"/>
</dbReference>
<evidence type="ECO:0000313" key="3">
    <source>
        <dbReference type="Proteomes" id="UP000425411"/>
    </source>
</evidence>
<accession>A0AAP9HDU7</accession>
<dbReference type="InterPro" id="IPR011257">
    <property type="entry name" value="DNA_glycosylase"/>
</dbReference>
<name>A0AAP9HDU7_9BACL</name>
<proteinExistence type="predicted"/>
<feature type="binding site" evidence="1">
    <location>
        <position position="176"/>
    </location>
    <ligand>
        <name>Zn(2+)</name>
        <dbReference type="ChEBI" id="CHEBI:29105"/>
    </ligand>
</feature>
<gene>
    <name evidence="2" type="ORF">FOC49_06955</name>
</gene>
<dbReference type="Proteomes" id="UP000425411">
    <property type="component" value="Chromosome"/>
</dbReference>
<feature type="binding site" evidence="1">
    <location>
        <position position="6"/>
    </location>
    <ligand>
        <name>Zn(2+)</name>
        <dbReference type="ChEBI" id="CHEBI:29105"/>
    </ligand>
</feature>
<dbReference type="AlphaFoldDB" id="A0AAP9HDU7"/>
<feature type="binding site" evidence="1">
    <location>
        <position position="180"/>
    </location>
    <ligand>
        <name>Zn(2+)</name>
        <dbReference type="ChEBI" id="CHEBI:29105"/>
    </ligand>
</feature>
<dbReference type="GO" id="GO:0008725">
    <property type="term" value="F:DNA-3-methyladenine glycosylase activity"/>
    <property type="evidence" value="ECO:0007669"/>
    <property type="project" value="InterPro"/>
</dbReference>
<dbReference type="GO" id="GO:0006284">
    <property type="term" value="P:base-excision repair"/>
    <property type="evidence" value="ECO:0007669"/>
    <property type="project" value="InterPro"/>
</dbReference>
<evidence type="ECO:0000256" key="1">
    <source>
        <dbReference type="PIRSR" id="PIRSR605019-1"/>
    </source>
</evidence>
<keyword evidence="1" id="KW-0862">Zinc</keyword>